<organism evidence="5 6">
    <name type="scientific">Sodiomyces alkalinus (strain CBS 110278 / VKM F-3762 / F11)</name>
    <name type="common">Alkaliphilic filamentous fungus</name>
    <dbReference type="NCBI Taxonomy" id="1314773"/>
    <lineage>
        <taxon>Eukaryota</taxon>
        <taxon>Fungi</taxon>
        <taxon>Dikarya</taxon>
        <taxon>Ascomycota</taxon>
        <taxon>Pezizomycotina</taxon>
        <taxon>Sordariomycetes</taxon>
        <taxon>Hypocreomycetidae</taxon>
        <taxon>Glomerellales</taxon>
        <taxon>Plectosphaerellaceae</taxon>
        <taxon>Sodiomyces</taxon>
    </lineage>
</organism>
<keyword evidence="3" id="KW-1133">Transmembrane helix</keyword>
<evidence type="ECO:0000256" key="4">
    <source>
        <dbReference type="SAM" id="SignalP"/>
    </source>
</evidence>
<evidence type="ECO:0000313" key="5">
    <source>
        <dbReference type="EMBL" id="ROT42325.1"/>
    </source>
</evidence>
<feature type="region of interest" description="Disordered" evidence="2">
    <location>
        <begin position="795"/>
        <end position="847"/>
    </location>
</feature>
<dbReference type="RefSeq" id="XP_028470131.1">
    <property type="nucleotide sequence ID" value="XM_028608955.1"/>
</dbReference>
<dbReference type="InterPro" id="IPR050767">
    <property type="entry name" value="Sel1_AlgK"/>
</dbReference>
<comment type="similarity">
    <text evidence="1">Belongs to the sel-1 family.</text>
</comment>
<keyword evidence="3" id="KW-0472">Membrane</keyword>
<dbReference type="AlphaFoldDB" id="A0A3N2Q6T0"/>
<feature type="signal peptide" evidence="4">
    <location>
        <begin position="1"/>
        <end position="22"/>
    </location>
</feature>
<keyword evidence="3" id="KW-0812">Transmembrane</keyword>
<dbReference type="STRING" id="1314773.A0A3N2Q6T0"/>
<accession>A0A3N2Q6T0</accession>
<dbReference type="Pfam" id="PF08238">
    <property type="entry name" value="Sel1"/>
    <property type="match status" value="10"/>
</dbReference>
<dbReference type="GO" id="GO:0005789">
    <property type="term" value="C:endoplasmic reticulum membrane"/>
    <property type="evidence" value="ECO:0007669"/>
    <property type="project" value="TreeGrafter"/>
</dbReference>
<protein>
    <submittedName>
        <fullName evidence="5">HCP-like protein</fullName>
    </submittedName>
</protein>
<dbReference type="Proteomes" id="UP000272025">
    <property type="component" value="Unassembled WGS sequence"/>
</dbReference>
<dbReference type="InterPro" id="IPR006597">
    <property type="entry name" value="Sel1-like"/>
</dbReference>
<name>A0A3N2Q6T0_SODAK</name>
<feature type="region of interest" description="Disordered" evidence="2">
    <location>
        <begin position="31"/>
        <end position="67"/>
    </location>
</feature>
<evidence type="ECO:0000256" key="1">
    <source>
        <dbReference type="ARBA" id="ARBA00038101"/>
    </source>
</evidence>
<proteinExistence type="inferred from homology"/>
<gene>
    <name evidence="5" type="ORF">SODALDRAFT_303537</name>
</gene>
<dbReference type="PANTHER" id="PTHR11102">
    <property type="entry name" value="SEL-1-LIKE PROTEIN"/>
    <property type="match status" value="1"/>
</dbReference>
<feature type="transmembrane region" description="Helical" evidence="3">
    <location>
        <begin position="766"/>
        <end position="785"/>
    </location>
</feature>
<evidence type="ECO:0000256" key="2">
    <source>
        <dbReference type="SAM" id="MobiDB-lite"/>
    </source>
</evidence>
<dbReference type="EMBL" id="ML119051">
    <property type="protein sequence ID" value="ROT42325.1"/>
    <property type="molecule type" value="Genomic_DNA"/>
</dbReference>
<dbReference type="OrthoDB" id="27934at2759"/>
<sequence>MPSMKACTLWFFLLLQVVFALGTDTQQVLSNGDGIEGGRNKDEPPPAQFQPETAVGEHHRPDPKQPGADLVDAALYELRNVPIHALKKPRRPRSVFDAAFEFILTALPTFTISAPPAENKQSIRGPLSEAVCLLEQAALQNNSDALHILADMNFYGKYSHPKDLKVAFDHYKTLASHHGNSTAQYMVGVFYATGLGNVVAPDQARAMIYYTFAALQGDTRAQMAIGYRHHSGIATAKNCEQATKYYKQVADQAIQWYRLGPPGGMAWVSEAYRIADDAGGVYGEGASAASAGMNAIRAAPNSDANAAIDDVIEYLDLMSQRGDVKASFNLGRIYYEGQRGMKRNLDLARKYFFMVAKRYWKKDGRVIENHKPGIEKVAGRAAGYIGRMYLRGDGVEQSLEQAHRWFTRGISHGDPQSQYGMGLMKLHGYGKAPKNIRMAMDLFKAAAEQDYGPAQVEMGVLYLDQGGPEDVRIASNYFELAARYNLIEANYYLAEMSYHGVGRDKTCSIALNYYKSVAEKAEPLVSTWAEANQAYEAGDIELAFLEYVLTAEQGYERAQNNVAYLLDPLKSRLKLPEFLQLGTEADRPSMLVNPTLALMYWTRSSRQSNVDSQVKMGDYYYYGIGTEADVNKAIQCYTAASDYSQSAQALWNLGWMHENGIGLTQDYHLAKRFYDQALAINEEAYLPVTLSLLRLRLKSAWNTFTHGPIHSIQDDPKPKKDWSLSEWIANFMKDTASYYDDDYYEDIYDENTIPGGDSDILGDDDLTEGLIIVFLALCLVLLLYYRQQIQQRRRRAEETRRQQQQQQQAHGQQGPAPTAPAHQPPQQQQQQQQENQGFFAARDDPGFNNWLAGGFGH</sequence>
<evidence type="ECO:0000313" key="6">
    <source>
        <dbReference type="Proteomes" id="UP000272025"/>
    </source>
</evidence>
<keyword evidence="4" id="KW-0732">Signal</keyword>
<dbReference type="SUPFAM" id="SSF81901">
    <property type="entry name" value="HCP-like"/>
    <property type="match status" value="4"/>
</dbReference>
<reference evidence="5 6" key="1">
    <citation type="journal article" date="2018" name="Mol. Ecol.">
        <title>The obligate alkalophilic soda-lake fungus Sodiomyces alkalinus has shifted to a protein diet.</title>
        <authorList>
            <person name="Grum-Grzhimaylo A.A."/>
            <person name="Falkoski D.L."/>
            <person name="van den Heuvel J."/>
            <person name="Valero-Jimenez C.A."/>
            <person name="Min B."/>
            <person name="Choi I.G."/>
            <person name="Lipzen A."/>
            <person name="Daum C.G."/>
            <person name="Aanen D.K."/>
            <person name="Tsang A."/>
            <person name="Henrissat B."/>
            <person name="Bilanenko E.N."/>
            <person name="de Vries R.P."/>
            <person name="van Kan J.A.L."/>
            <person name="Grigoriev I.V."/>
            <person name="Debets A.J.M."/>
        </authorList>
    </citation>
    <scope>NUCLEOTIDE SEQUENCE [LARGE SCALE GENOMIC DNA]</scope>
    <source>
        <strain evidence="5 6">F11</strain>
    </source>
</reference>
<feature type="compositionally biased region" description="Low complexity" evidence="2">
    <location>
        <begin position="802"/>
        <end position="833"/>
    </location>
</feature>
<dbReference type="GO" id="GO:0036503">
    <property type="term" value="P:ERAD pathway"/>
    <property type="evidence" value="ECO:0007669"/>
    <property type="project" value="TreeGrafter"/>
</dbReference>
<evidence type="ECO:0000256" key="3">
    <source>
        <dbReference type="SAM" id="Phobius"/>
    </source>
</evidence>
<dbReference type="InterPro" id="IPR011990">
    <property type="entry name" value="TPR-like_helical_dom_sf"/>
</dbReference>
<dbReference type="PANTHER" id="PTHR11102:SF147">
    <property type="entry name" value="SEL1L ADAPTOR SUBUNIT OF ERAD E3 UBIQUITIN LIGASE"/>
    <property type="match status" value="1"/>
</dbReference>
<feature type="chain" id="PRO_5018188060" evidence="4">
    <location>
        <begin position="23"/>
        <end position="857"/>
    </location>
</feature>
<dbReference type="SMART" id="SM00671">
    <property type="entry name" value="SEL1"/>
    <property type="match status" value="10"/>
</dbReference>
<dbReference type="Gene3D" id="1.25.40.10">
    <property type="entry name" value="Tetratricopeptide repeat domain"/>
    <property type="match status" value="3"/>
</dbReference>
<dbReference type="GeneID" id="39577433"/>
<keyword evidence="6" id="KW-1185">Reference proteome</keyword>